<keyword evidence="2" id="KW-1185">Reference proteome</keyword>
<comment type="caution">
    <text evidence="1">The sequence shown here is derived from an EMBL/GenBank/DDBJ whole genome shotgun (WGS) entry which is preliminary data.</text>
</comment>
<evidence type="ECO:0000313" key="2">
    <source>
        <dbReference type="Proteomes" id="UP000691718"/>
    </source>
</evidence>
<gene>
    <name evidence="1" type="ORF">PAPOLLO_LOCUS20620</name>
</gene>
<reference evidence="1" key="1">
    <citation type="submission" date="2021-04" db="EMBL/GenBank/DDBJ databases">
        <authorList>
            <person name="Tunstrom K."/>
        </authorList>
    </citation>
    <scope>NUCLEOTIDE SEQUENCE</scope>
</reference>
<accession>A0A8S3XRV7</accession>
<sequence length="78" mass="8562">MSLFTIGRDRDGAYETGGWVFAGNLRRMPQSMSAAYGARRGVYQPTAATRAPGSRTLMHLPEHCPRLDSPAPRANSIR</sequence>
<dbReference type="EMBL" id="CAJQZP010001278">
    <property type="protein sequence ID" value="CAG5035710.1"/>
    <property type="molecule type" value="Genomic_DNA"/>
</dbReference>
<dbReference type="Proteomes" id="UP000691718">
    <property type="component" value="Unassembled WGS sequence"/>
</dbReference>
<evidence type="ECO:0000313" key="1">
    <source>
        <dbReference type="EMBL" id="CAG5035710.1"/>
    </source>
</evidence>
<protein>
    <submittedName>
        <fullName evidence="1">(apollo) hypothetical protein</fullName>
    </submittedName>
</protein>
<proteinExistence type="predicted"/>
<name>A0A8S3XRV7_PARAO</name>
<dbReference type="AlphaFoldDB" id="A0A8S3XRV7"/>
<organism evidence="1 2">
    <name type="scientific">Parnassius apollo</name>
    <name type="common">Apollo butterfly</name>
    <name type="synonym">Papilio apollo</name>
    <dbReference type="NCBI Taxonomy" id="110799"/>
    <lineage>
        <taxon>Eukaryota</taxon>
        <taxon>Metazoa</taxon>
        <taxon>Ecdysozoa</taxon>
        <taxon>Arthropoda</taxon>
        <taxon>Hexapoda</taxon>
        <taxon>Insecta</taxon>
        <taxon>Pterygota</taxon>
        <taxon>Neoptera</taxon>
        <taxon>Endopterygota</taxon>
        <taxon>Lepidoptera</taxon>
        <taxon>Glossata</taxon>
        <taxon>Ditrysia</taxon>
        <taxon>Papilionoidea</taxon>
        <taxon>Papilionidae</taxon>
        <taxon>Parnassiinae</taxon>
        <taxon>Parnassini</taxon>
        <taxon>Parnassius</taxon>
        <taxon>Parnassius</taxon>
    </lineage>
</organism>